<organism evidence="1 2">
    <name type="scientific">Artomyces pyxidatus</name>
    <dbReference type="NCBI Taxonomy" id="48021"/>
    <lineage>
        <taxon>Eukaryota</taxon>
        <taxon>Fungi</taxon>
        <taxon>Dikarya</taxon>
        <taxon>Basidiomycota</taxon>
        <taxon>Agaricomycotina</taxon>
        <taxon>Agaricomycetes</taxon>
        <taxon>Russulales</taxon>
        <taxon>Auriscalpiaceae</taxon>
        <taxon>Artomyces</taxon>
    </lineage>
</organism>
<proteinExistence type="predicted"/>
<keyword evidence="2" id="KW-1185">Reference proteome</keyword>
<accession>A0ACB8ST90</accession>
<gene>
    <name evidence="1" type="ORF">BV25DRAFT_1918462</name>
</gene>
<evidence type="ECO:0000313" key="1">
    <source>
        <dbReference type="EMBL" id="KAI0059432.1"/>
    </source>
</evidence>
<evidence type="ECO:0000313" key="2">
    <source>
        <dbReference type="Proteomes" id="UP000814140"/>
    </source>
</evidence>
<protein>
    <submittedName>
        <fullName evidence="1">Uncharacterized protein</fullName>
    </submittedName>
</protein>
<dbReference type="EMBL" id="MU277226">
    <property type="protein sequence ID" value="KAI0059432.1"/>
    <property type="molecule type" value="Genomic_DNA"/>
</dbReference>
<comment type="caution">
    <text evidence="1">The sequence shown here is derived from an EMBL/GenBank/DDBJ whole genome shotgun (WGS) entry which is preliminary data.</text>
</comment>
<dbReference type="Proteomes" id="UP000814140">
    <property type="component" value="Unassembled WGS sequence"/>
</dbReference>
<name>A0ACB8ST90_9AGAM</name>
<reference evidence="1" key="1">
    <citation type="submission" date="2021-03" db="EMBL/GenBank/DDBJ databases">
        <authorList>
            <consortium name="DOE Joint Genome Institute"/>
            <person name="Ahrendt S."/>
            <person name="Looney B.P."/>
            <person name="Miyauchi S."/>
            <person name="Morin E."/>
            <person name="Drula E."/>
            <person name="Courty P.E."/>
            <person name="Chicoki N."/>
            <person name="Fauchery L."/>
            <person name="Kohler A."/>
            <person name="Kuo A."/>
            <person name="Labutti K."/>
            <person name="Pangilinan J."/>
            <person name="Lipzen A."/>
            <person name="Riley R."/>
            <person name="Andreopoulos W."/>
            <person name="He G."/>
            <person name="Johnson J."/>
            <person name="Barry K.W."/>
            <person name="Grigoriev I.V."/>
            <person name="Nagy L."/>
            <person name="Hibbett D."/>
            <person name="Henrissat B."/>
            <person name="Matheny P.B."/>
            <person name="Labbe J."/>
            <person name="Martin F."/>
        </authorList>
    </citation>
    <scope>NUCLEOTIDE SEQUENCE</scope>
    <source>
        <strain evidence="1">HHB10654</strain>
    </source>
</reference>
<sequence>MSLISYSKPSGRGARDTALHDERKALSDLDSLRARRAILDAQIDRTTHDLFSARARINATSPACWPPFEVLVFVFELLAVEQPAGLSGYPGNARQGMLGWIVVTHVCSRWRQVALEAPALWATLTRDLGSEWLDRMVARSQNMPLSLALRLLPVPHKKPWMDWPVFIIDLSPRLRSLSICGELHALSIYQLLSMPAPLLEKLELHSNSEWDGQDPLFDGCTPLLREVSISGCLQPWALIHTESVTRLTVSWVEHRWSTAGIRIPCRCDQFMDLMTRSYKLEHLILNRRGVSCNCKFRAVQLPSLATLTLRGAWHGIVWTLDRVVVPASAKVHVYAFYLSREDRACAQILAAVKRLLHSNPTEVPSFRTLAIDCDRNVLLITADRRTLPNPDLPFKFLEDDPGLLLRFTQECIPIVGDPSDDPFIILKGVRNTLALWDLRALSLDFRSSNSRVPLTGRDWSTIFESCTVLAHLRVYGVRASRIFDALAVHTEATAATQDANIPFFPGLRSLMVRDIDADDLGEEHYGDQTPWYTRLSRNLKSRLSVNTRLELLDIGRCVFCENQLQLFEDIVGAVVWDGESGGHDKDYVFAELSDVWSDRTGDKLLLESDSALESQGPDDTDSDSEDLDVDSGV</sequence>
<reference evidence="1" key="2">
    <citation type="journal article" date="2022" name="New Phytol.">
        <title>Evolutionary transition to the ectomycorrhizal habit in the genomes of a hyperdiverse lineage of mushroom-forming fungi.</title>
        <authorList>
            <person name="Looney B."/>
            <person name="Miyauchi S."/>
            <person name="Morin E."/>
            <person name="Drula E."/>
            <person name="Courty P.E."/>
            <person name="Kohler A."/>
            <person name="Kuo A."/>
            <person name="LaButti K."/>
            <person name="Pangilinan J."/>
            <person name="Lipzen A."/>
            <person name="Riley R."/>
            <person name="Andreopoulos W."/>
            <person name="He G."/>
            <person name="Johnson J."/>
            <person name="Nolan M."/>
            <person name="Tritt A."/>
            <person name="Barry K.W."/>
            <person name="Grigoriev I.V."/>
            <person name="Nagy L.G."/>
            <person name="Hibbett D."/>
            <person name="Henrissat B."/>
            <person name="Matheny P.B."/>
            <person name="Labbe J."/>
            <person name="Martin F.M."/>
        </authorList>
    </citation>
    <scope>NUCLEOTIDE SEQUENCE</scope>
    <source>
        <strain evidence="1">HHB10654</strain>
    </source>
</reference>